<feature type="domain" description="Enoyl reductase (ER)" evidence="6">
    <location>
        <begin position="424"/>
        <end position="760"/>
    </location>
</feature>
<dbReference type="InterPro" id="IPR011032">
    <property type="entry name" value="GroES-like_sf"/>
</dbReference>
<comment type="caution">
    <text evidence="7">The sequence shown here is derived from an EMBL/GenBank/DDBJ whole genome shotgun (WGS) entry which is preliminary data.</text>
</comment>
<dbReference type="PANTHER" id="PTHR43712:SF1">
    <property type="entry name" value="HYPOTHETICAL O-METHYLTRANSFERASE (EUROFUNG)-RELATED"/>
    <property type="match status" value="1"/>
</dbReference>
<name>A0A0C1C2Z8_ASPUT</name>
<comment type="similarity">
    <text evidence="1">Belongs to the zinc-containing alcohol dehydrogenase family.</text>
</comment>
<accession>A0A0C1C2Z8</accession>
<dbReference type="PANTHER" id="PTHR43712">
    <property type="entry name" value="PUTATIVE (AFU_ORTHOLOGUE AFUA_4G14580)-RELATED"/>
    <property type="match status" value="1"/>
</dbReference>
<protein>
    <recommendedName>
        <fullName evidence="6">Enoyl reductase (ER) domain-containing protein</fullName>
    </recommendedName>
</protein>
<proteinExistence type="inferred from homology"/>
<dbReference type="PROSITE" id="PS51683">
    <property type="entry name" value="SAM_OMT_II"/>
    <property type="match status" value="1"/>
</dbReference>
<keyword evidence="4" id="KW-0949">S-adenosyl-L-methionine</keyword>
<dbReference type="GO" id="GO:0046983">
    <property type="term" value="F:protein dimerization activity"/>
    <property type="evidence" value="ECO:0007669"/>
    <property type="project" value="InterPro"/>
</dbReference>
<dbReference type="EMBL" id="JOMC01000195">
    <property type="protein sequence ID" value="KIA75405.1"/>
    <property type="molecule type" value="Genomic_DNA"/>
</dbReference>
<sequence length="762" mass="82020">MGSTSNGLDEVTTAIAELSTIDASDPATRYEIVDKCQRILDILQDPLAVVMENLCSIVKFPCLAVLNRLEVFKRLTSGPLTASELAEQTNSDRWLIVRLMRAATAWGLVKEIGPETYQATPVTHVFAAPPCVAGLRVGEKIHKILDSLPTYLEETDFRNPASATNGLFQYAFGTDQESFDFFATDEKYTQDFNTFMTIQRTRGQNWTDQFNAGSRILDGIPIDQTVPLVVDVAGGVGQDLTLVKNALPLDARTAVGQLVLQDLPQVIDNVPAELHDPDFEYIKHDIFTPQPVKGARFYMMKHILHNWPDDRALKILRNIATAVTPGYSKLWILDSVVPDTGADKAVVALDIAMLGFHGAQERNREQWTTLLAAAGFEIVDLSVLPDGFGLIEAVINQSNSLCIIIITAAMSVPSSFKAALLNEGSQKHTISSRSLGPLGKDEVAIRITATAINPVDWKIRDHGYFLKTFPAILGSDAAGEIVSVGESVADFAPGDRVFFQGIIGNYAASTFQQYCRMPAALVGKTPAAISDDQAAGICLATVAGVTGLYDKTGRGLAPPPWAAGGERAGNGKAIVVLGGSSSVGQYVIQLARLAGYERIVTNASLTHAERLKSHGAHVVLDRKQAGPRDFISAVNDLPLDFVFDTISMGETQKLGVDILHAANAQQSCVVTVLAADAEAQKLGSAREPKVEIRQILGLGSNPALRYLSEPLMKNLGGEDGWLASGKFVPNRPVVVDGGLEKLDEALDKNKAGISGEKVVIRP</sequence>
<dbReference type="SUPFAM" id="SSF51735">
    <property type="entry name" value="NAD(P)-binding Rossmann-fold domains"/>
    <property type="match status" value="1"/>
</dbReference>
<dbReference type="SMART" id="SM00829">
    <property type="entry name" value="PKS_ER"/>
    <property type="match status" value="1"/>
</dbReference>
<dbReference type="InterPro" id="IPR013154">
    <property type="entry name" value="ADH-like_N"/>
</dbReference>
<dbReference type="GO" id="GO:0008171">
    <property type="term" value="F:O-methyltransferase activity"/>
    <property type="evidence" value="ECO:0007669"/>
    <property type="project" value="InterPro"/>
</dbReference>
<dbReference type="InterPro" id="IPR036388">
    <property type="entry name" value="WH-like_DNA-bd_sf"/>
</dbReference>
<evidence type="ECO:0000256" key="3">
    <source>
        <dbReference type="ARBA" id="ARBA00022679"/>
    </source>
</evidence>
<dbReference type="Gene3D" id="3.40.50.720">
    <property type="entry name" value="NAD(P)-binding Rossmann-like Domain"/>
    <property type="match status" value="1"/>
</dbReference>
<reference evidence="7 8" key="1">
    <citation type="submission" date="2014-11" db="EMBL/GenBank/DDBJ databases">
        <title>Genomics derived discovery of secondary metabolites biosynthetic gene clusters in Aspergillus ustus.</title>
        <authorList>
            <person name="Pi B."/>
            <person name="Dai F."/>
            <person name="Song X."/>
            <person name="Zhu C."/>
            <person name="Li H."/>
            <person name="Yu D."/>
        </authorList>
    </citation>
    <scope>NUCLEOTIDE SEQUENCE [LARGE SCALE GENOMIC DNA]</scope>
    <source>
        <strain evidence="7 8">3.3904</strain>
    </source>
</reference>
<evidence type="ECO:0000256" key="5">
    <source>
        <dbReference type="ARBA" id="ARBA00023002"/>
    </source>
</evidence>
<gene>
    <name evidence="7" type="ORF">HK57_00124</name>
</gene>
<dbReference type="Gene3D" id="3.40.50.150">
    <property type="entry name" value="Vaccinia Virus protein VP39"/>
    <property type="match status" value="1"/>
</dbReference>
<dbReference type="InterPro" id="IPR016461">
    <property type="entry name" value="COMT-like"/>
</dbReference>
<dbReference type="InterPro" id="IPR036390">
    <property type="entry name" value="WH_DNA-bd_sf"/>
</dbReference>
<evidence type="ECO:0000256" key="2">
    <source>
        <dbReference type="ARBA" id="ARBA00022603"/>
    </source>
</evidence>
<keyword evidence="2" id="KW-0489">Methyltransferase</keyword>
<dbReference type="Gene3D" id="3.90.180.10">
    <property type="entry name" value="Medium-chain alcohol dehydrogenases, catalytic domain"/>
    <property type="match status" value="1"/>
</dbReference>
<dbReference type="GO" id="GO:0032259">
    <property type="term" value="P:methylation"/>
    <property type="evidence" value="ECO:0007669"/>
    <property type="project" value="UniProtKB-KW"/>
</dbReference>
<dbReference type="InterPro" id="IPR012967">
    <property type="entry name" value="COMT_dimerisation"/>
</dbReference>
<dbReference type="Pfam" id="PF00891">
    <property type="entry name" value="Methyltransf_2"/>
    <property type="match status" value="1"/>
</dbReference>
<evidence type="ECO:0000259" key="6">
    <source>
        <dbReference type="SMART" id="SM00829"/>
    </source>
</evidence>
<dbReference type="InterPro" id="IPR036291">
    <property type="entry name" value="NAD(P)-bd_dom_sf"/>
</dbReference>
<keyword evidence="5" id="KW-0560">Oxidoreductase</keyword>
<dbReference type="Proteomes" id="UP000053475">
    <property type="component" value="Unassembled WGS sequence"/>
</dbReference>
<dbReference type="SUPFAM" id="SSF53335">
    <property type="entry name" value="S-adenosyl-L-methionine-dependent methyltransferases"/>
    <property type="match status" value="1"/>
</dbReference>
<dbReference type="InterPro" id="IPR001077">
    <property type="entry name" value="COMT_C"/>
</dbReference>
<dbReference type="InterPro" id="IPR029063">
    <property type="entry name" value="SAM-dependent_MTases_sf"/>
</dbReference>
<organism evidence="7 8">
    <name type="scientific">Aspergillus ustus</name>
    <dbReference type="NCBI Taxonomy" id="40382"/>
    <lineage>
        <taxon>Eukaryota</taxon>
        <taxon>Fungi</taxon>
        <taxon>Dikarya</taxon>
        <taxon>Ascomycota</taxon>
        <taxon>Pezizomycotina</taxon>
        <taxon>Eurotiomycetes</taxon>
        <taxon>Eurotiomycetidae</taxon>
        <taxon>Eurotiales</taxon>
        <taxon>Aspergillaceae</taxon>
        <taxon>Aspergillus</taxon>
        <taxon>Aspergillus subgen. Nidulantes</taxon>
    </lineage>
</organism>
<evidence type="ECO:0000256" key="4">
    <source>
        <dbReference type="ARBA" id="ARBA00022691"/>
    </source>
</evidence>
<dbReference type="GO" id="GO:0044550">
    <property type="term" value="P:secondary metabolite biosynthetic process"/>
    <property type="evidence" value="ECO:0007669"/>
    <property type="project" value="UniProtKB-ARBA"/>
</dbReference>
<dbReference type="InterPro" id="IPR047122">
    <property type="entry name" value="Trans-enoyl_RdTase-like"/>
</dbReference>
<keyword evidence="3" id="KW-0808">Transferase</keyword>
<keyword evidence="8" id="KW-1185">Reference proteome</keyword>
<evidence type="ECO:0000256" key="1">
    <source>
        <dbReference type="ARBA" id="ARBA00008072"/>
    </source>
</evidence>
<dbReference type="Pfam" id="PF08100">
    <property type="entry name" value="Dimerisation"/>
    <property type="match status" value="1"/>
</dbReference>
<dbReference type="SUPFAM" id="SSF50129">
    <property type="entry name" value="GroES-like"/>
    <property type="match status" value="1"/>
</dbReference>
<dbReference type="InterPro" id="IPR020843">
    <property type="entry name" value="ER"/>
</dbReference>
<evidence type="ECO:0000313" key="7">
    <source>
        <dbReference type="EMBL" id="KIA75405.1"/>
    </source>
</evidence>
<dbReference type="Pfam" id="PF08240">
    <property type="entry name" value="ADH_N"/>
    <property type="match status" value="1"/>
</dbReference>
<dbReference type="SUPFAM" id="SSF46785">
    <property type="entry name" value="Winged helix' DNA-binding domain"/>
    <property type="match status" value="1"/>
</dbReference>
<dbReference type="AlphaFoldDB" id="A0A0C1C2Z8"/>
<evidence type="ECO:0000313" key="8">
    <source>
        <dbReference type="Proteomes" id="UP000053475"/>
    </source>
</evidence>
<dbReference type="CDD" id="cd08249">
    <property type="entry name" value="enoyl_reductase_like"/>
    <property type="match status" value="1"/>
</dbReference>
<dbReference type="GO" id="GO:0016651">
    <property type="term" value="F:oxidoreductase activity, acting on NAD(P)H"/>
    <property type="evidence" value="ECO:0007669"/>
    <property type="project" value="InterPro"/>
</dbReference>
<dbReference type="Gene3D" id="1.10.10.10">
    <property type="entry name" value="Winged helix-like DNA-binding domain superfamily/Winged helix DNA-binding domain"/>
    <property type="match status" value="1"/>
</dbReference>